<evidence type="ECO:0000259" key="2">
    <source>
        <dbReference type="Pfam" id="PF01411"/>
    </source>
</evidence>
<dbReference type="EMBL" id="BMVN01000034">
    <property type="protein sequence ID" value="GHA54226.1"/>
    <property type="molecule type" value="Genomic_DNA"/>
</dbReference>
<dbReference type="InterPro" id="IPR018164">
    <property type="entry name" value="Ala-tRNA-synth_IIc_N"/>
</dbReference>
<proteinExistence type="predicted"/>
<gene>
    <name evidence="3" type="ORF">GCM10010345_68550</name>
</gene>
<organism evidence="3 4">
    <name type="scientific">Streptomyces canarius</name>
    <dbReference type="NCBI Taxonomy" id="285453"/>
    <lineage>
        <taxon>Bacteria</taxon>
        <taxon>Bacillati</taxon>
        <taxon>Actinomycetota</taxon>
        <taxon>Actinomycetes</taxon>
        <taxon>Kitasatosporales</taxon>
        <taxon>Streptomycetaceae</taxon>
        <taxon>Streptomyces</taxon>
    </lineage>
</organism>
<dbReference type="InterPro" id="IPR018162">
    <property type="entry name" value="Ala-tRNA-ligase_IIc_anticod-bd"/>
</dbReference>
<accession>A0ABQ3D786</accession>
<protein>
    <recommendedName>
        <fullName evidence="2">Alanyl-tRNA synthetase class IIc N-terminal domain-containing protein</fullName>
    </recommendedName>
</protein>
<feature type="region of interest" description="Disordered" evidence="1">
    <location>
        <begin position="406"/>
        <end position="440"/>
    </location>
</feature>
<dbReference type="Proteomes" id="UP000653644">
    <property type="component" value="Unassembled WGS sequence"/>
</dbReference>
<sequence>MTTDIQQISDTMAAHGYRWQPPPSLVPARPGLFAHHAAPSWIDPLLVPLTRARGGVQTVRWSIAARHWHAVPAARPPSAQRVLSALWAGPRPLHVPVGDVARALASAGVDSSDLAFVVSSSSSEGDSLRRALGRLGVDARRIGSGEETVATVRRAVLAGGPHLSIEFPVGPPCSITCGPGCRCGRYRVLAHLRFNPASQTRSLMEIAVLESELLGAVHGTREPYGVHRFATLVKSVRDALPAKGTQAARAQRVRLIADRLFTATLLIGSGFEPGPRGAAYVVRRLLRNVGTELALAGGSLTCLDGLVQVADRSVRTTLGFAPLTDALLAVVRDERERFAHVLARAPILLRSTVTRRQGPTERAHALLRLRNEQGVPLGIAVAWCRENDFALSLRRVALLQETSQRGEGAWGLPGPLTDTRPRPDSDTHSTTPHAISAAGL</sequence>
<feature type="domain" description="Alanyl-tRNA synthetase class IIc N-terminal" evidence="2">
    <location>
        <begin position="220"/>
        <end position="402"/>
    </location>
</feature>
<evidence type="ECO:0000313" key="3">
    <source>
        <dbReference type="EMBL" id="GHA54226.1"/>
    </source>
</evidence>
<comment type="caution">
    <text evidence="3">The sequence shown here is derived from an EMBL/GenBank/DDBJ whole genome shotgun (WGS) entry which is preliminary data.</text>
</comment>
<evidence type="ECO:0000313" key="4">
    <source>
        <dbReference type="Proteomes" id="UP000653644"/>
    </source>
</evidence>
<dbReference type="SUPFAM" id="SSF101353">
    <property type="entry name" value="Putative anticodon-binding domain of alanyl-tRNA synthetase (AlaRS)"/>
    <property type="match status" value="1"/>
</dbReference>
<name>A0ABQ3D786_9ACTN</name>
<dbReference type="Pfam" id="PF01411">
    <property type="entry name" value="tRNA-synt_2c"/>
    <property type="match status" value="1"/>
</dbReference>
<evidence type="ECO:0000256" key="1">
    <source>
        <dbReference type="SAM" id="MobiDB-lite"/>
    </source>
</evidence>
<keyword evidence="4" id="KW-1185">Reference proteome</keyword>
<reference evidence="4" key="1">
    <citation type="journal article" date="2019" name="Int. J. Syst. Evol. Microbiol.">
        <title>The Global Catalogue of Microorganisms (GCM) 10K type strain sequencing project: providing services to taxonomists for standard genome sequencing and annotation.</title>
        <authorList>
            <consortium name="The Broad Institute Genomics Platform"/>
            <consortium name="The Broad Institute Genome Sequencing Center for Infectious Disease"/>
            <person name="Wu L."/>
            <person name="Ma J."/>
        </authorList>
    </citation>
    <scope>NUCLEOTIDE SEQUENCE [LARGE SCALE GENOMIC DNA]</scope>
    <source>
        <strain evidence="4">JCM 4733</strain>
    </source>
</reference>